<feature type="transmembrane region" description="Helical" evidence="6">
    <location>
        <begin position="284"/>
        <end position="304"/>
    </location>
</feature>
<gene>
    <name evidence="7" type="ORF">ENS31_05100</name>
</gene>
<keyword evidence="4 6" id="KW-1133">Transmembrane helix</keyword>
<comment type="subcellular location">
    <subcellularLocation>
        <location evidence="1">Membrane</location>
        <topology evidence="1">Multi-pass membrane protein</topology>
    </subcellularLocation>
</comment>
<accession>A0A7V2ZJ28</accession>
<evidence type="ECO:0000256" key="4">
    <source>
        <dbReference type="ARBA" id="ARBA00022989"/>
    </source>
</evidence>
<feature type="transmembrane region" description="Helical" evidence="6">
    <location>
        <begin position="488"/>
        <end position="507"/>
    </location>
</feature>
<feature type="transmembrane region" description="Helical" evidence="6">
    <location>
        <begin position="185"/>
        <end position="205"/>
    </location>
</feature>
<protein>
    <submittedName>
        <fullName evidence="7">Sodium:calcium symporter</fullName>
    </submittedName>
</protein>
<feature type="transmembrane region" description="Helical" evidence="6">
    <location>
        <begin position="447"/>
        <end position="468"/>
    </location>
</feature>
<dbReference type="InterPro" id="IPR000175">
    <property type="entry name" value="Na/ntran_symport"/>
</dbReference>
<feature type="transmembrane region" description="Helical" evidence="6">
    <location>
        <begin position="238"/>
        <end position="264"/>
    </location>
</feature>
<dbReference type="EMBL" id="DSUJ01000008">
    <property type="protein sequence ID" value="HFI90896.1"/>
    <property type="molecule type" value="Genomic_DNA"/>
</dbReference>
<keyword evidence="3 6" id="KW-0812">Transmembrane</keyword>
<feature type="transmembrane region" description="Helical" evidence="6">
    <location>
        <begin position="377"/>
        <end position="399"/>
    </location>
</feature>
<evidence type="ECO:0000256" key="1">
    <source>
        <dbReference type="ARBA" id="ARBA00004141"/>
    </source>
</evidence>
<comment type="caution">
    <text evidence="7">The sequence shown here is derived from an EMBL/GenBank/DDBJ whole genome shotgun (WGS) entry which is preliminary data.</text>
</comment>
<dbReference type="PANTHER" id="PTHR42948:SF1">
    <property type="entry name" value="TRANSPORTER"/>
    <property type="match status" value="1"/>
</dbReference>
<dbReference type="InterPro" id="IPR037272">
    <property type="entry name" value="SNS_sf"/>
</dbReference>
<reference evidence="7" key="1">
    <citation type="journal article" date="2020" name="mSystems">
        <title>Genome- and Community-Level Interaction Insights into Carbon Utilization and Element Cycling Functions of Hydrothermarchaeota in Hydrothermal Sediment.</title>
        <authorList>
            <person name="Zhou Z."/>
            <person name="Liu Y."/>
            <person name="Xu W."/>
            <person name="Pan J."/>
            <person name="Luo Z.H."/>
            <person name="Li M."/>
        </authorList>
    </citation>
    <scope>NUCLEOTIDE SEQUENCE [LARGE SCALE GENOMIC DNA]</scope>
    <source>
        <strain evidence="7">SpSt-479</strain>
    </source>
</reference>
<dbReference type="PROSITE" id="PS50267">
    <property type="entry name" value="NA_NEUROTRAN_SYMP_3"/>
    <property type="match status" value="1"/>
</dbReference>
<sequence>MANSGEREQWGTRIGLILAVAGNAVGLGNFLRFPVQAAQNGGGAFMIPYFIFFILLGIPLMWIEWGIGRHGGKYRHGSAPGMFDVLWKHKLAKYLGSFGLFISLTILIYYTYIESWTLGFSIFSILGYFSNETVQTMPNFLSSYQGVTESTTFSSIWTAYILMLFTFTLNFYILYRGIAQGIEKLAKIAMPLLFLFAIILVIRVITLGTPDPSLPANSVENGFAFIWNPDFQQLGNPIIWLAAAGQIFFTLSVGMGTIHAYASYLKPKDDIALSALTTASTNEFAEVILGASIAIPVAVAFFGLDMTKVIAQGGAFNLGFVAMPAIFGSAHLPLGSIFGFLWFLLLFFAGITSSVAMGQPIVAFLEDEFGMNRRKAVLTLAAVVMISVQFVVFFLKYGFLDEMDYWAGTFGLVVFALMETILFMWVFGADKAWKEMNDGGDIKIPRIFYYIMKYVTPLILAGIMVWWFVQNALPTLLLRNVTPENVPYIWGARILMLVLFGGIIWLVKKAWNNRKEIF</sequence>
<keyword evidence="2" id="KW-0813">Transport</keyword>
<feature type="transmembrane region" description="Helical" evidence="6">
    <location>
        <begin position="43"/>
        <end position="63"/>
    </location>
</feature>
<evidence type="ECO:0000256" key="5">
    <source>
        <dbReference type="ARBA" id="ARBA00023136"/>
    </source>
</evidence>
<dbReference type="PRINTS" id="PR00176">
    <property type="entry name" value="NANEUSMPORT"/>
</dbReference>
<feature type="transmembrane region" description="Helical" evidence="6">
    <location>
        <begin position="91"/>
        <end position="110"/>
    </location>
</feature>
<dbReference type="Pfam" id="PF00209">
    <property type="entry name" value="SNF"/>
    <property type="match status" value="2"/>
</dbReference>
<name>A0A7V2ZJ28_9BACT</name>
<dbReference type="GO" id="GO:0016020">
    <property type="term" value="C:membrane"/>
    <property type="evidence" value="ECO:0007669"/>
    <property type="project" value="UniProtKB-SubCell"/>
</dbReference>
<dbReference type="AlphaFoldDB" id="A0A7V2ZJ28"/>
<organism evidence="7">
    <name type="scientific">Ignavibacterium album</name>
    <dbReference type="NCBI Taxonomy" id="591197"/>
    <lineage>
        <taxon>Bacteria</taxon>
        <taxon>Pseudomonadati</taxon>
        <taxon>Ignavibacteriota</taxon>
        <taxon>Ignavibacteria</taxon>
        <taxon>Ignavibacteriales</taxon>
        <taxon>Ignavibacteriaceae</taxon>
        <taxon>Ignavibacterium</taxon>
    </lineage>
</organism>
<evidence type="ECO:0000256" key="2">
    <source>
        <dbReference type="ARBA" id="ARBA00022448"/>
    </source>
</evidence>
<keyword evidence="5 6" id="KW-0472">Membrane</keyword>
<evidence type="ECO:0000313" key="7">
    <source>
        <dbReference type="EMBL" id="HFI90896.1"/>
    </source>
</evidence>
<feature type="transmembrane region" description="Helical" evidence="6">
    <location>
        <begin position="340"/>
        <end position="365"/>
    </location>
</feature>
<feature type="transmembrane region" description="Helical" evidence="6">
    <location>
        <begin position="155"/>
        <end position="173"/>
    </location>
</feature>
<feature type="transmembrane region" description="Helical" evidence="6">
    <location>
        <begin position="12"/>
        <end position="31"/>
    </location>
</feature>
<proteinExistence type="predicted"/>
<feature type="transmembrane region" description="Helical" evidence="6">
    <location>
        <begin position="405"/>
        <end position="427"/>
    </location>
</feature>
<evidence type="ECO:0000256" key="3">
    <source>
        <dbReference type="ARBA" id="ARBA00022692"/>
    </source>
</evidence>
<dbReference type="NCBIfam" id="NF037979">
    <property type="entry name" value="Na_transp"/>
    <property type="match status" value="1"/>
</dbReference>
<dbReference type="PANTHER" id="PTHR42948">
    <property type="entry name" value="TRANSPORTER"/>
    <property type="match status" value="1"/>
</dbReference>
<evidence type="ECO:0000256" key="6">
    <source>
        <dbReference type="SAM" id="Phobius"/>
    </source>
</evidence>
<dbReference type="SUPFAM" id="SSF161070">
    <property type="entry name" value="SNF-like"/>
    <property type="match status" value="1"/>
</dbReference>